<dbReference type="InterPro" id="IPR000182">
    <property type="entry name" value="GNAT_dom"/>
</dbReference>
<dbReference type="SUPFAM" id="SSF55729">
    <property type="entry name" value="Acyl-CoA N-acyltransferases (Nat)"/>
    <property type="match status" value="1"/>
</dbReference>
<keyword evidence="2" id="KW-0808">Transferase</keyword>
<dbReference type="InterPro" id="IPR016181">
    <property type="entry name" value="Acyl_CoA_acyltransferase"/>
</dbReference>
<feature type="domain" description="N-acetyltransferase" evidence="1">
    <location>
        <begin position="39"/>
        <end position="182"/>
    </location>
</feature>
<proteinExistence type="predicted"/>
<dbReference type="Pfam" id="PF00583">
    <property type="entry name" value="Acetyltransf_1"/>
    <property type="match status" value="1"/>
</dbReference>
<dbReference type="PROSITE" id="PS51186">
    <property type="entry name" value="GNAT"/>
    <property type="match status" value="1"/>
</dbReference>
<dbReference type="GO" id="GO:0016746">
    <property type="term" value="F:acyltransferase activity"/>
    <property type="evidence" value="ECO:0007669"/>
    <property type="project" value="UniProtKB-KW"/>
</dbReference>
<sequence length="192" mass="22258">MLDKSIPYYNVIMKRPKGTALPQFELPDGYSFERYTSGMEVKWAAIEASVGEFENNEESLTYFKKEYLPYSNELKDRLLFVLNKEGEPVGTITGWWNLTGERRDLSIHWFAVSKEYQGLGIGKALVSECIRNLLHLEGDKDVYLHTQTWSYIAIALYLKTGFNMEEKETFANYQNDYEQALPILQGLLNNRS</sequence>
<gene>
    <name evidence="2" type="ORF">ACFPYJ_10395</name>
</gene>
<accession>A0ABW0VUQ4</accession>
<evidence type="ECO:0000259" key="1">
    <source>
        <dbReference type="PROSITE" id="PS51186"/>
    </source>
</evidence>
<evidence type="ECO:0000313" key="2">
    <source>
        <dbReference type="EMBL" id="MFC5649536.1"/>
    </source>
</evidence>
<reference evidence="3" key="1">
    <citation type="journal article" date="2019" name="Int. J. Syst. Evol. Microbiol.">
        <title>The Global Catalogue of Microorganisms (GCM) 10K type strain sequencing project: providing services to taxonomists for standard genome sequencing and annotation.</title>
        <authorList>
            <consortium name="The Broad Institute Genomics Platform"/>
            <consortium name="The Broad Institute Genome Sequencing Center for Infectious Disease"/>
            <person name="Wu L."/>
            <person name="Ma J."/>
        </authorList>
    </citation>
    <scope>NUCLEOTIDE SEQUENCE [LARGE SCALE GENOMIC DNA]</scope>
    <source>
        <strain evidence="3">CGMCC 1.3240</strain>
    </source>
</reference>
<protein>
    <submittedName>
        <fullName evidence="2">GNAT family N-acetyltransferase</fullName>
        <ecNumber evidence="2">2.3.-.-</ecNumber>
    </submittedName>
</protein>
<dbReference type="EMBL" id="JBHSOW010000037">
    <property type="protein sequence ID" value="MFC5649536.1"/>
    <property type="molecule type" value="Genomic_DNA"/>
</dbReference>
<comment type="caution">
    <text evidence="2">The sequence shown here is derived from an EMBL/GenBank/DDBJ whole genome shotgun (WGS) entry which is preliminary data.</text>
</comment>
<dbReference type="Proteomes" id="UP001596047">
    <property type="component" value="Unassembled WGS sequence"/>
</dbReference>
<evidence type="ECO:0000313" key="3">
    <source>
        <dbReference type="Proteomes" id="UP001596047"/>
    </source>
</evidence>
<dbReference type="CDD" id="cd04301">
    <property type="entry name" value="NAT_SF"/>
    <property type="match status" value="1"/>
</dbReference>
<dbReference type="Gene3D" id="3.40.630.30">
    <property type="match status" value="1"/>
</dbReference>
<name>A0ABW0VUQ4_9BACL</name>
<keyword evidence="3" id="KW-1185">Reference proteome</keyword>
<dbReference type="RefSeq" id="WP_379188062.1">
    <property type="nucleotide sequence ID" value="NZ_JBHSOW010000037.1"/>
</dbReference>
<keyword evidence="2" id="KW-0012">Acyltransferase</keyword>
<organism evidence="2 3">
    <name type="scientific">Paenibacillus solisilvae</name>
    <dbReference type="NCBI Taxonomy" id="2486751"/>
    <lineage>
        <taxon>Bacteria</taxon>
        <taxon>Bacillati</taxon>
        <taxon>Bacillota</taxon>
        <taxon>Bacilli</taxon>
        <taxon>Bacillales</taxon>
        <taxon>Paenibacillaceae</taxon>
        <taxon>Paenibacillus</taxon>
    </lineage>
</organism>
<dbReference type="EC" id="2.3.-.-" evidence="2"/>